<evidence type="ECO:0000313" key="6">
    <source>
        <dbReference type="Proteomes" id="UP001149400"/>
    </source>
</evidence>
<evidence type="ECO:0000259" key="4">
    <source>
        <dbReference type="PROSITE" id="PS50949"/>
    </source>
</evidence>
<dbReference type="InterPro" id="IPR036388">
    <property type="entry name" value="WH-like_DNA-bd_sf"/>
</dbReference>
<proteinExistence type="predicted"/>
<protein>
    <submittedName>
        <fullName evidence="5">GntR family transcriptional regulator</fullName>
    </submittedName>
</protein>
<accession>A0ABT5R614</accession>
<comment type="caution">
    <text evidence="5">The sequence shown here is derived from an EMBL/GenBank/DDBJ whole genome shotgun (WGS) entry which is preliminary data.</text>
</comment>
<evidence type="ECO:0000256" key="3">
    <source>
        <dbReference type="ARBA" id="ARBA00023163"/>
    </source>
</evidence>
<keyword evidence="1" id="KW-0805">Transcription regulation</keyword>
<dbReference type="InterPro" id="IPR036390">
    <property type="entry name" value="WH_DNA-bd_sf"/>
</dbReference>
<evidence type="ECO:0000256" key="2">
    <source>
        <dbReference type="ARBA" id="ARBA00023125"/>
    </source>
</evidence>
<dbReference type="PANTHER" id="PTHR43537:SF53">
    <property type="entry name" value="HTH-TYPE TRANSCRIPTIONAL REPRESSOR NANR"/>
    <property type="match status" value="1"/>
</dbReference>
<dbReference type="PANTHER" id="PTHR43537">
    <property type="entry name" value="TRANSCRIPTIONAL REGULATOR, GNTR FAMILY"/>
    <property type="match status" value="1"/>
</dbReference>
<dbReference type="Gene3D" id="1.10.10.10">
    <property type="entry name" value="Winged helix-like DNA-binding domain superfamily/Winged helix DNA-binding domain"/>
    <property type="match status" value="1"/>
</dbReference>
<gene>
    <name evidence="5" type="ORF">LRP50_21545</name>
</gene>
<name>A0ABT5R614_9GAMM</name>
<dbReference type="Proteomes" id="UP001149400">
    <property type="component" value="Unassembled WGS sequence"/>
</dbReference>
<dbReference type="InterPro" id="IPR000524">
    <property type="entry name" value="Tscrpt_reg_HTH_GntR"/>
</dbReference>
<dbReference type="Pfam" id="PF00392">
    <property type="entry name" value="GntR"/>
    <property type="match status" value="1"/>
</dbReference>
<evidence type="ECO:0000313" key="5">
    <source>
        <dbReference type="EMBL" id="MDD1795709.1"/>
    </source>
</evidence>
<dbReference type="InterPro" id="IPR011711">
    <property type="entry name" value="GntR_C"/>
</dbReference>
<dbReference type="InterPro" id="IPR008920">
    <property type="entry name" value="TF_FadR/GntR_C"/>
</dbReference>
<dbReference type="SMART" id="SM00895">
    <property type="entry name" value="FCD"/>
    <property type="match status" value="1"/>
</dbReference>
<keyword evidence="6" id="KW-1185">Reference proteome</keyword>
<dbReference type="RefSeq" id="WP_274166491.1">
    <property type="nucleotide sequence ID" value="NZ_JAJUBC010000033.1"/>
</dbReference>
<dbReference type="EMBL" id="JAJUBC010000033">
    <property type="protein sequence ID" value="MDD1795709.1"/>
    <property type="molecule type" value="Genomic_DNA"/>
</dbReference>
<dbReference type="SUPFAM" id="SSF48008">
    <property type="entry name" value="GntR ligand-binding domain-like"/>
    <property type="match status" value="1"/>
</dbReference>
<feature type="domain" description="HTH gntR-type" evidence="4">
    <location>
        <begin position="10"/>
        <end position="77"/>
    </location>
</feature>
<organism evidence="5 6">
    <name type="scientific">Enterovibrio gelatinilyticus</name>
    <dbReference type="NCBI Taxonomy" id="2899819"/>
    <lineage>
        <taxon>Bacteria</taxon>
        <taxon>Pseudomonadati</taxon>
        <taxon>Pseudomonadota</taxon>
        <taxon>Gammaproteobacteria</taxon>
        <taxon>Vibrionales</taxon>
        <taxon>Vibrionaceae</taxon>
        <taxon>Enterovibrio</taxon>
    </lineage>
</organism>
<dbReference type="SUPFAM" id="SSF46785">
    <property type="entry name" value="Winged helix' DNA-binding domain"/>
    <property type="match status" value="1"/>
</dbReference>
<dbReference type="PROSITE" id="PS50949">
    <property type="entry name" value="HTH_GNTR"/>
    <property type="match status" value="1"/>
</dbReference>
<dbReference type="Pfam" id="PF07729">
    <property type="entry name" value="FCD"/>
    <property type="match status" value="1"/>
</dbReference>
<sequence>MSVLGVSQKEREIFRIMDAINLAVCDQRLPPGTRLIESQLVNTFDANRNHVRAAIQRLALRRIVTISPNKGASVSAPQLDEAQDVLAARALIEKGVIEQLVTKVTDKDLLKLERHLALESQAMARGDRLAIIKRSGEFHTLLATLNGNQVLSEILRDLITRSSLIIAIYQREQQMRCGCTDHQALVTAIEQKDELAAISLMASHLKDIELSLNLDFWKNKTVNLSDVFQ</sequence>
<dbReference type="Gene3D" id="1.20.120.530">
    <property type="entry name" value="GntR ligand-binding domain-like"/>
    <property type="match status" value="1"/>
</dbReference>
<reference evidence="5" key="1">
    <citation type="submission" date="2021-12" db="EMBL/GenBank/DDBJ databases">
        <title>Enterovibrio ZSDZ35 sp. nov. and Enterovibrio ZSDZ42 sp. nov., isolated from coastal seawater in Qingdao.</title>
        <authorList>
            <person name="Zhang P."/>
        </authorList>
    </citation>
    <scope>NUCLEOTIDE SEQUENCE</scope>
    <source>
        <strain evidence="5">ZSDZ42</strain>
    </source>
</reference>
<keyword evidence="3" id="KW-0804">Transcription</keyword>
<keyword evidence="2" id="KW-0238">DNA-binding</keyword>
<evidence type="ECO:0000256" key="1">
    <source>
        <dbReference type="ARBA" id="ARBA00023015"/>
    </source>
</evidence>